<accession>A0ABP8IUN1</accession>
<dbReference type="EMBL" id="BAABHA010000001">
    <property type="protein sequence ID" value="GAA4374262.1"/>
    <property type="molecule type" value="Genomic_DNA"/>
</dbReference>
<comment type="caution">
    <text evidence="2">The sequence shown here is derived from an EMBL/GenBank/DDBJ whole genome shotgun (WGS) entry which is preliminary data.</text>
</comment>
<sequence>MQNSTHITLKRMIGVAGFLLVLLMAPTRSQAQTWLVSTDPYVKLGVLDKFGQLGSYTAKFIVTNQTTGKEYSLVKEVEKGQNGIDVIFPSLATEAEYFKTDSGEAAKASPGRYVWQCQVSGKKVVGGRFEMTAVTNDVTVVEKGK</sequence>
<reference evidence="3" key="1">
    <citation type="journal article" date="2019" name="Int. J. Syst. Evol. Microbiol.">
        <title>The Global Catalogue of Microorganisms (GCM) 10K type strain sequencing project: providing services to taxonomists for standard genome sequencing and annotation.</title>
        <authorList>
            <consortium name="The Broad Institute Genomics Platform"/>
            <consortium name="The Broad Institute Genome Sequencing Center for Infectious Disease"/>
            <person name="Wu L."/>
            <person name="Ma J."/>
        </authorList>
    </citation>
    <scope>NUCLEOTIDE SEQUENCE [LARGE SCALE GENOMIC DNA]</scope>
    <source>
        <strain evidence="3">JCM 17924</strain>
    </source>
</reference>
<proteinExistence type="predicted"/>
<organism evidence="2 3">
    <name type="scientific">Hymenobacter koreensis</name>
    <dbReference type="NCBI Taxonomy" id="1084523"/>
    <lineage>
        <taxon>Bacteria</taxon>
        <taxon>Pseudomonadati</taxon>
        <taxon>Bacteroidota</taxon>
        <taxon>Cytophagia</taxon>
        <taxon>Cytophagales</taxon>
        <taxon>Hymenobacteraceae</taxon>
        <taxon>Hymenobacter</taxon>
    </lineage>
</organism>
<feature type="chain" id="PRO_5045707468" evidence="1">
    <location>
        <begin position="32"/>
        <end position="145"/>
    </location>
</feature>
<feature type="signal peptide" evidence="1">
    <location>
        <begin position="1"/>
        <end position="31"/>
    </location>
</feature>
<protein>
    <submittedName>
        <fullName evidence="2">Uncharacterized protein</fullName>
    </submittedName>
</protein>
<keyword evidence="3" id="KW-1185">Reference proteome</keyword>
<keyword evidence="1" id="KW-0732">Signal</keyword>
<evidence type="ECO:0000313" key="3">
    <source>
        <dbReference type="Proteomes" id="UP001500454"/>
    </source>
</evidence>
<evidence type="ECO:0000313" key="2">
    <source>
        <dbReference type="EMBL" id="GAA4374262.1"/>
    </source>
</evidence>
<name>A0ABP8IUN1_9BACT</name>
<evidence type="ECO:0000256" key="1">
    <source>
        <dbReference type="SAM" id="SignalP"/>
    </source>
</evidence>
<dbReference type="RefSeq" id="WP_345221190.1">
    <property type="nucleotide sequence ID" value="NZ_BAABHA010000001.1"/>
</dbReference>
<gene>
    <name evidence="2" type="ORF">GCM10023186_05670</name>
</gene>
<dbReference type="Proteomes" id="UP001500454">
    <property type="component" value="Unassembled WGS sequence"/>
</dbReference>